<evidence type="ECO:0000313" key="1">
    <source>
        <dbReference type="EMBL" id="SVA39075.1"/>
    </source>
</evidence>
<name>A0A381VFE7_9ZZZZ</name>
<reference evidence="1" key="1">
    <citation type="submission" date="2018-05" db="EMBL/GenBank/DDBJ databases">
        <authorList>
            <person name="Lanie J.A."/>
            <person name="Ng W.-L."/>
            <person name="Kazmierczak K.M."/>
            <person name="Andrzejewski T.M."/>
            <person name="Davidsen T.M."/>
            <person name="Wayne K.J."/>
            <person name="Tettelin H."/>
            <person name="Glass J.I."/>
            <person name="Rusch D."/>
            <person name="Podicherti R."/>
            <person name="Tsui H.-C.T."/>
            <person name="Winkler M.E."/>
        </authorList>
    </citation>
    <scope>NUCLEOTIDE SEQUENCE</scope>
</reference>
<gene>
    <name evidence="1" type="ORF">METZ01_LOCUS91929</name>
</gene>
<dbReference type="AlphaFoldDB" id="A0A381VFE7"/>
<dbReference type="EMBL" id="UINC01008689">
    <property type="protein sequence ID" value="SVA39075.1"/>
    <property type="molecule type" value="Genomic_DNA"/>
</dbReference>
<sequence>MKMIRSIHKGVVLAMAVSYVMDYSKEIDKSGKLQSVIVNKYIKSNKEILLHILKVIPERKEKHKVVAKDRYESRGGRELAQRNAHQRLKNADPEGYFHWRCPDCEPTEHYSAVAYKQHQGQWRSLIIAIKKHPQLKDYLINECGDFEDYNIQKLYSAYRNSQYCKVKSRATKSPKTGQSISKHVIENMKIKLKDEGHALPKCDVDDDKAIMLIHQFRLATSQADLQNKNIEVNGFKIVSAMNGARPGSWSIYRDIVYNFCFDKELDYNAIIRPRERRDRNDTHDRHS</sequence>
<accession>A0A381VFE7</accession>
<protein>
    <submittedName>
        <fullName evidence="1">Uncharacterized protein</fullName>
    </submittedName>
</protein>
<proteinExistence type="predicted"/>
<organism evidence="1">
    <name type="scientific">marine metagenome</name>
    <dbReference type="NCBI Taxonomy" id="408172"/>
    <lineage>
        <taxon>unclassified sequences</taxon>
        <taxon>metagenomes</taxon>
        <taxon>ecological metagenomes</taxon>
    </lineage>
</organism>